<dbReference type="EMBL" id="JAAAHW010010075">
    <property type="protein sequence ID" value="KAF9931136.1"/>
    <property type="molecule type" value="Genomic_DNA"/>
</dbReference>
<protein>
    <recommendedName>
        <fullName evidence="1">Integrase zinc-binding domain-containing protein</fullName>
    </recommendedName>
</protein>
<dbReference type="Pfam" id="PF17921">
    <property type="entry name" value="Integrase_H2C2"/>
    <property type="match status" value="1"/>
</dbReference>
<evidence type="ECO:0000313" key="3">
    <source>
        <dbReference type="Proteomes" id="UP000749646"/>
    </source>
</evidence>
<evidence type="ECO:0000259" key="1">
    <source>
        <dbReference type="Pfam" id="PF17921"/>
    </source>
</evidence>
<gene>
    <name evidence="2" type="ORF">BGZ65_005037</name>
</gene>
<sequence length="111" mass="13019">MRYHAGQIPDSKTVDPTSCQVNSLNIKVNPNIRKRLIKSYPSDPILGPLYEKSQNIKPNRSTHYRHWSFKKAYDNLRRNFYWPLMVRDKVYIASCEHCQQNKSSLQHPSGS</sequence>
<accession>A0A9P6IK03</accession>
<evidence type="ECO:0000313" key="2">
    <source>
        <dbReference type="EMBL" id="KAF9931136.1"/>
    </source>
</evidence>
<keyword evidence="3" id="KW-1185">Reference proteome</keyword>
<dbReference type="Proteomes" id="UP000749646">
    <property type="component" value="Unassembled WGS sequence"/>
</dbReference>
<feature type="non-terminal residue" evidence="2">
    <location>
        <position position="111"/>
    </location>
</feature>
<name>A0A9P6IK03_9FUNG</name>
<organism evidence="2 3">
    <name type="scientific">Modicella reniformis</name>
    <dbReference type="NCBI Taxonomy" id="1440133"/>
    <lineage>
        <taxon>Eukaryota</taxon>
        <taxon>Fungi</taxon>
        <taxon>Fungi incertae sedis</taxon>
        <taxon>Mucoromycota</taxon>
        <taxon>Mortierellomycotina</taxon>
        <taxon>Mortierellomycetes</taxon>
        <taxon>Mortierellales</taxon>
        <taxon>Mortierellaceae</taxon>
        <taxon>Modicella</taxon>
    </lineage>
</organism>
<proteinExistence type="predicted"/>
<dbReference type="OrthoDB" id="8057740at2759"/>
<dbReference type="AlphaFoldDB" id="A0A9P6IK03"/>
<dbReference type="Gene3D" id="1.10.340.70">
    <property type="match status" value="1"/>
</dbReference>
<comment type="caution">
    <text evidence="2">The sequence shown here is derived from an EMBL/GenBank/DDBJ whole genome shotgun (WGS) entry which is preliminary data.</text>
</comment>
<reference evidence="2" key="1">
    <citation type="journal article" date="2020" name="Fungal Divers.">
        <title>Resolving the Mortierellaceae phylogeny through synthesis of multi-gene phylogenetics and phylogenomics.</title>
        <authorList>
            <person name="Vandepol N."/>
            <person name="Liber J."/>
            <person name="Desiro A."/>
            <person name="Na H."/>
            <person name="Kennedy M."/>
            <person name="Barry K."/>
            <person name="Grigoriev I.V."/>
            <person name="Miller A.N."/>
            <person name="O'Donnell K."/>
            <person name="Stajich J.E."/>
            <person name="Bonito G."/>
        </authorList>
    </citation>
    <scope>NUCLEOTIDE SEQUENCE</scope>
    <source>
        <strain evidence="2">MES-2147</strain>
    </source>
</reference>
<dbReference type="InterPro" id="IPR041588">
    <property type="entry name" value="Integrase_H2C2"/>
</dbReference>
<feature type="domain" description="Integrase zinc-binding" evidence="1">
    <location>
        <begin position="63"/>
        <end position="104"/>
    </location>
</feature>